<accession>A0A7C9QRB8</accession>
<dbReference type="GO" id="GO:0005737">
    <property type="term" value="C:cytoplasm"/>
    <property type="evidence" value="ECO:0007669"/>
    <property type="project" value="UniProtKB-SubCell"/>
</dbReference>
<comment type="function">
    <text evidence="10">IGPS catalyzes the conversion of PRFAR and glutamine to IGP, AICAR and glutamate. The HisH subunit catalyzes the hydrolysis of glutamine to glutamate and ammonia as part of the synthesis of IGP and AICAR. The resulting ammonia molecule is channeled to the active site of HisF.</text>
</comment>
<proteinExistence type="inferred from homology"/>
<dbReference type="GO" id="GO:0016829">
    <property type="term" value="F:lyase activity"/>
    <property type="evidence" value="ECO:0007669"/>
    <property type="project" value="UniProtKB-KW"/>
</dbReference>
<evidence type="ECO:0000256" key="2">
    <source>
        <dbReference type="ARBA" id="ARBA00011152"/>
    </source>
</evidence>
<dbReference type="EC" id="3.5.1.2" evidence="10"/>
<dbReference type="InterPro" id="IPR029062">
    <property type="entry name" value="Class_I_gatase-like"/>
</dbReference>
<comment type="pathway">
    <text evidence="1 10">Amino-acid biosynthesis; L-histidine biosynthesis; L-histidine from 5-phospho-alpha-D-ribose 1-diphosphate: step 5/9.</text>
</comment>
<evidence type="ECO:0000256" key="5">
    <source>
        <dbReference type="ARBA" id="ARBA00022962"/>
    </source>
</evidence>
<feature type="domain" description="Glutamine amidotransferase" evidence="12">
    <location>
        <begin position="4"/>
        <end position="201"/>
    </location>
</feature>
<keyword evidence="6 10" id="KW-0368">Histidine biosynthesis</keyword>
<evidence type="ECO:0000313" key="13">
    <source>
        <dbReference type="EMBL" id="NFV78562.1"/>
    </source>
</evidence>
<organism evidence="13 14">
    <name type="scientific">Magnetospirillum aberrantis SpK</name>
    <dbReference type="NCBI Taxonomy" id="908842"/>
    <lineage>
        <taxon>Bacteria</taxon>
        <taxon>Pseudomonadati</taxon>
        <taxon>Pseudomonadota</taxon>
        <taxon>Alphaproteobacteria</taxon>
        <taxon>Rhodospirillales</taxon>
        <taxon>Rhodospirillaceae</taxon>
        <taxon>Magnetospirillum</taxon>
    </lineage>
</organism>
<keyword evidence="7 10" id="KW-0456">Lyase</keyword>
<dbReference type="RefSeq" id="WP_163673597.1">
    <property type="nucleotide sequence ID" value="NZ_JAAIYP010000001.1"/>
</dbReference>
<evidence type="ECO:0000256" key="7">
    <source>
        <dbReference type="ARBA" id="ARBA00023239"/>
    </source>
</evidence>
<dbReference type="AlphaFoldDB" id="A0A7C9QRB8"/>
<dbReference type="Pfam" id="PF00117">
    <property type="entry name" value="GATase"/>
    <property type="match status" value="1"/>
</dbReference>
<dbReference type="InterPro" id="IPR010139">
    <property type="entry name" value="Imidazole-glycPsynth_HisH"/>
</dbReference>
<dbReference type="PROSITE" id="PS51273">
    <property type="entry name" value="GATASE_TYPE_1"/>
    <property type="match status" value="1"/>
</dbReference>
<dbReference type="PANTHER" id="PTHR42701">
    <property type="entry name" value="IMIDAZOLE GLYCEROL PHOSPHATE SYNTHASE SUBUNIT HISH"/>
    <property type="match status" value="1"/>
</dbReference>
<evidence type="ECO:0000256" key="11">
    <source>
        <dbReference type="PIRSR" id="PIRSR000495-1"/>
    </source>
</evidence>
<evidence type="ECO:0000256" key="10">
    <source>
        <dbReference type="HAMAP-Rule" id="MF_00278"/>
    </source>
</evidence>
<comment type="catalytic activity">
    <reaction evidence="8 10">
        <text>5-[(5-phospho-1-deoxy-D-ribulos-1-ylimino)methylamino]-1-(5-phospho-beta-D-ribosyl)imidazole-4-carboxamide + L-glutamine = D-erythro-1-(imidazol-4-yl)glycerol 3-phosphate + 5-amino-1-(5-phospho-beta-D-ribosyl)imidazole-4-carboxamide + L-glutamate + H(+)</text>
        <dbReference type="Rhea" id="RHEA:24793"/>
        <dbReference type="ChEBI" id="CHEBI:15378"/>
        <dbReference type="ChEBI" id="CHEBI:29985"/>
        <dbReference type="ChEBI" id="CHEBI:58278"/>
        <dbReference type="ChEBI" id="CHEBI:58359"/>
        <dbReference type="ChEBI" id="CHEBI:58475"/>
        <dbReference type="ChEBI" id="CHEBI:58525"/>
        <dbReference type="EC" id="4.3.2.10"/>
    </reaction>
</comment>
<dbReference type="Gene3D" id="3.40.50.880">
    <property type="match status" value="1"/>
</dbReference>
<feature type="active site" evidence="10 11">
    <location>
        <position position="186"/>
    </location>
</feature>
<dbReference type="Proteomes" id="UP000480684">
    <property type="component" value="Unassembled WGS sequence"/>
</dbReference>
<dbReference type="GO" id="GO:0004359">
    <property type="term" value="F:glutaminase activity"/>
    <property type="evidence" value="ECO:0007669"/>
    <property type="project" value="UniProtKB-EC"/>
</dbReference>
<evidence type="ECO:0000256" key="9">
    <source>
        <dbReference type="ARBA" id="ARBA00049534"/>
    </source>
</evidence>
<reference evidence="13 14" key="1">
    <citation type="submission" date="2020-02" db="EMBL/GenBank/DDBJ databases">
        <authorList>
            <person name="Dziuba M."/>
            <person name="Kuznetsov B."/>
            <person name="Mardanov A."/>
            <person name="Ravin N."/>
            <person name="Grouzdev D."/>
        </authorList>
    </citation>
    <scope>NUCLEOTIDE SEQUENCE [LARGE SCALE GENOMIC DNA]</scope>
    <source>
        <strain evidence="13 14">SpK</strain>
    </source>
</reference>
<dbReference type="PIRSF" id="PIRSF000495">
    <property type="entry name" value="Amidotransf_hisH"/>
    <property type="match status" value="1"/>
</dbReference>
<dbReference type="UniPathway" id="UPA00031">
    <property type="reaction ID" value="UER00010"/>
</dbReference>
<feature type="active site" description="Nucleophile" evidence="10 11">
    <location>
        <position position="80"/>
    </location>
</feature>
<evidence type="ECO:0000256" key="3">
    <source>
        <dbReference type="ARBA" id="ARBA00022605"/>
    </source>
</evidence>
<keyword evidence="4 10" id="KW-0378">Hydrolase</keyword>
<dbReference type="CDD" id="cd01748">
    <property type="entry name" value="GATase1_IGP_Synthase"/>
    <property type="match status" value="1"/>
</dbReference>
<sequence>MLAIVDLQISNLQSVLNAFKRINLNGKVSSDPNDIAKASAIILPGVGHFAKGSERLKSTGIGEVIAQRSKADKVPVLGICLGMQLLAESSEEGANAPGLGLIKGKVIKLDPTEPGYRIPNISWYYVDPCRSGVLFADSDKRESFYFVHSYHMVPDDPADVAATIDYSGRKVCAAVEKENVFGMQFHPEKSQDAGLDLLNDFKIHLERQGLA</sequence>
<keyword evidence="14" id="KW-1185">Reference proteome</keyword>
<comment type="caution">
    <text evidence="13">The sequence shown here is derived from an EMBL/GenBank/DDBJ whole genome shotgun (WGS) entry which is preliminary data.</text>
</comment>
<comment type="catalytic activity">
    <reaction evidence="9 10">
        <text>L-glutamine + H2O = L-glutamate + NH4(+)</text>
        <dbReference type="Rhea" id="RHEA:15889"/>
        <dbReference type="ChEBI" id="CHEBI:15377"/>
        <dbReference type="ChEBI" id="CHEBI:28938"/>
        <dbReference type="ChEBI" id="CHEBI:29985"/>
        <dbReference type="ChEBI" id="CHEBI:58359"/>
        <dbReference type="EC" id="3.5.1.2"/>
    </reaction>
</comment>
<dbReference type="GO" id="GO:0000105">
    <property type="term" value="P:L-histidine biosynthetic process"/>
    <property type="evidence" value="ECO:0007669"/>
    <property type="project" value="UniProtKB-UniRule"/>
</dbReference>
<comment type="subcellular location">
    <subcellularLocation>
        <location evidence="10">Cytoplasm</location>
    </subcellularLocation>
</comment>
<keyword evidence="5 10" id="KW-0315">Glutamine amidotransferase</keyword>
<name>A0A7C9QRB8_9PROT</name>
<protein>
    <recommendedName>
        <fullName evidence="10">Imidazole glycerol phosphate synthase subunit HisH</fullName>
        <ecNumber evidence="10">4.3.2.10</ecNumber>
    </recommendedName>
    <alternativeName>
        <fullName evidence="10">IGP synthase glutaminase subunit</fullName>
        <ecNumber evidence="10">3.5.1.2</ecNumber>
    </alternativeName>
    <alternativeName>
        <fullName evidence="10">IGP synthase subunit HisH</fullName>
    </alternativeName>
    <alternativeName>
        <fullName evidence="10">ImGP synthase subunit HisH</fullName>
        <shortName evidence="10">IGPS subunit HisH</shortName>
    </alternativeName>
</protein>
<feature type="active site" evidence="10 11">
    <location>
        <position position="188"/>
    </location>
</feature>
<evidence type="ECO:0000256" key="6">
    <source>
        <dbReference type="ARBA" id="ARBA00023102"/>
    </source>
</evidence>
<comment type="subunit">
    <text evidence="2 10">Heterodimer of HisH and HisF.</text>
</comment>
<evidence type="ECO:0000256" key="8">
    <source>
        <dbReference type="ARBA" id="ARBA00047838"/>
    </source>
</evidence>
<dbReference type="GO" id="GO:0000107">
    <property type="term" value="F:imidazoleglycerol-phosphate synthase activity"/>
    <property type="evidence" value="ECO:0007669"/>
    <property type="project" value="UniProtKB-UniRule"/>
</dbReference>
<evidence type="ECO:0000313" key="14">
    <source>
        <dbReference type="Proteomes" id="UP000480684"/>
    </source>
</evidence>
<evidence type="ECO:0000259" key="12">
    <source>
        <dbReference type="Pfam" id="PF00117"/>
    </source>
</evidence>
<dbReference type="HAMAP" id="MF_00278">
    <property type="entry name" value="HisH"/>
    <property type="match status" value="1"/>
</dbReference>
<dbReference type="EC" id="4.3.2.10" evidence="10"/>
<dbReference type="InterPro" id="IPR017926">
    <property type="entry name" value="GATASE"/>
</dbReference>
<evidence type="ECO:0000256" key="4">
    <source>
        <dbReference type="ARBA" id="ARBA00022801"/>
    </source>
</evidence>
<keyword evidence="3 10" id="KW-0028">Amino-acid biosynthesis</keyword>
<gene>
    <name evidence="10 13" type="primary">hisH</name>
    <name evidence="13" type="ORF">G4223_00330</name>
</gene>
<keyword evidence="10" id="KW-0963">Cytoplasm</keyword>
<dbReference type="EMBL" id="JAAIYP010000001">
    <property type="protein sequence ID" value="NFV78562.1"/>
    <property type="molecule type" value="Genomic_DNA"/>
</dbReference>
<dbReference type="PANTHER" id="PTHR42701:SF1">
    <property type="entry name" value="IMIDAZOLE GLYCEROL PHOSPHATE SYNTHASE SUBUNIT HISH"/>
    <property type="match status" value="1"/>
</dbReference>
<dbReference type="NCBIfam" id="TIGR01855">
    <property type="entry name" value="IMP_synth_hisH"/>
    <property type="match status" value="1"/>
</dbReference>
<evidence type="ECO:0000256" key="1">
    <source>
        <dbReference type="ARBA" id="ARBA00005091"/>
    </source>
</evidence>
<dbReference type="SUPFAM" id="SSF52317">
    <property type="entry name" value="Class I glutamine amidotransferase-like"/>
    <property type="match status" value="1"/>
</dbReference>